<evidence type="ECO:0000313" key="9">
    <source>
        <dbReference type="EMBL" id="OZJ05179.1"/>
    </source>
</evidence>
<feature type="transmembrane region" description="Helical" evidence="8">
    <location>
        <begin position="478"/>
        <end position="495"/>
    </location>
</feature>
<dbReference type="Gene3D" id="1.10.3630.10">
    <property type="entry name" value="yeast vps74-n-term truncation variant domain like"/>
    <property type="match status" value="1"/>
</dbReference>
<dbReference type="InterPro" id="IPR038261">
    <property type="entry name" value="GPP34-like_sf"/>
</dbReference>
<dbReference type="InterPro" id="IPR021261">
    <property type="entry name" value="GPCAT"/>
</dbReference>
<reference evidence="9 10" key="1">
    <citation type="journal article" date="2017" name="Mycologia">
        <title>Bifiguratus adelaidae, gen. et sp. nov., a new member of Mucoromycotina in endophytic and soil-dwelling habitats.</title>
        <authorList>
            <person name="Torres-Cruz T.J."/>
            <person name="Billingsley Tobias T.L."/>
            <person name="Almatruk M."/>
            <person name="Hesse C."/>
            <person name="Kuske C.R."/>
            <person name="Desiro A."/>
            <person name="Benucci G.M."/>
            <person name="Bonito G."/>
            <person name="Stajich J.E."/>
            <person name="Dunlap C."/>
            <person name="Arnold A.E."/>
            <person name="Porras-Alfaro A."/>
        </authorList>
    </citation>
    <scope>NUCLEOTIDE SEQUENCE [LARGE SCALE GENOMIC DNA]</scope>
    <source>
        <strain evidence="9 10">AZ0501</strain>
    </source>
</reference>
<dbReference type="InterPro" id="IPR008628">
    <property type="entry name" value="GPP34-like"/>
</dbReference>
<keyword evidence="6" id="KW-0175">Coiled coil</keyword>
<feature type="compositionally biased region" description="Basic and acidic residues" evidence="7">
    <location>
        <begin position="47"/>
        <end position="59"/>
    </location>
</feature>
<proteinExistence type="inferred from homology"/>
<evidence type="ECO:0000256" key="8">
    <source>
        <dbReference type="SAM" id="Phobius"/>
    </source>
</evidence>
<feature type="transmembrane region" description="Helical" evidence="8">
    <location>
        <begin position="666"/>
        <end position="690"/>
    </location>
</feature>
<evidence type="ECO:0000256" key="2">
    <source>
        <dbReference type="ARBA" id="ARBA00007284"/>
    </source>
</evidence>
<feature type="transmembrane region" description="Helical" evidence="8">
    <location>
        <begin position="527"/>
        <end position="547"/>
    </location>
</feature>
<accession>A0A261Y3H9</accession>
<keyword evidence="10" id="KW-1185">Reference proteome</keyword>
<feature type="transmembrane region" description="Helical" evidence="8">
    <location>
        <begin position="502"/>
        <end position="521"/>
    </location>
</feature>
<dbReference type="GO" id="GO:0070273">
    <property type="term" value="F:phosphatidylinositol-4-phosphate binding"/>
    <property type="evidence" value="ECO:0007669"/>
    <property type="project" value="InterPro"/>
</dbReference>
<feature type="compositionally biased region" description="Polar residues" evidence="7">
    <location>
        <begin position="23"/>
        <end position="37"/>
    </location>
</feature>
<evidence type="ECO:0000256" key="3">
    <source>
        <dbReference type="ARBA" id="ARBA00023034"/>
    </source>
</evidence>
<feature type="coiled-coil region" evidence="6">
    <location>
        <begin position="718"/>
        <end position="749"/>
    </location>
</feature>
<dbReference type="GO" id="GO:0005802">
    <property type="term" value="C:trans-Golgi network"/>
    <property type="evidence" value="ECO:0007669"/>
    <property type="project" value="TreeGrafter"/>
</dbReference>
<dbReference type="GO" id="GO:0007030">
    <property type="term" value="P:Golgi organization"/>
    <property type="evidence" value="ECO:0007669"/>
    <property type="project" value="TreeGrafter"/>
</dbReference>
<dbReference type="PANTHER" id="PTHR12704">
    <property type="entry name" value="TRANS-GOLGI PROTEIN GMX33"/>
    <property type="match status" value="1"/>
</dbReference>
<dbReference type="Proteomes" id="UP000242875">
    <property type="component" value="Unassembled WGS sequence"/>
</dbReference>
<dbReference type="Pfam" id="PF10998">
    <property type="entry name" value="DUF2838"/>
    <property type="match status" value="1"/>
</dbReference>
<dbReference type="GO" id="GO:0043001">
    <property type="term" value="P:Golgi to plasma membrane protein transport"/>
    <property type="evidence" value="ECO:0007669"/>
    <property type="project" value="TreeGrafter"/>
</dbReference>
<dbReference type="PANTHER" id="PTHR12704:SF2">
    <property type="entry name" value="GOLGI PHOSPHOPROTEIN 3 HOMOLOG SAURON"/>
    <property type="match status" value="1"/>
</dbReference>
<dbReference type="EMBL" id="MVBO01000021">
    <property type="protein sequence ID" value="OZJ05179.1"/>
    <property type="molecule type" value="Genomic_DNA"/>
</dbReference>
<keyword evidence="8" id="KW-1133">Transmembrane helix</keyword>
<dbReference type="FunFam" id="1.10.3630.10:FF:000004">
    <property type="entry name" value="Probable VPS74-protein involved in protein-vacuolar targeting"/>
    <property type="match status" value="1"/>
</dbReference>
<gene>
    <name evidence="9" type="ORF">BZG36_02207</name>
</gene>
<keyword evidence="4" id="KW-0446">Lipid-binding</keyword>
<keyword evidence="8" id="KW-0812">Transmembrane</keyword>
<feature type="transmembrane region" description="Helical" evidence="8">
    <location>
        <begin position="559"/>
        <end position="580"/>
    </location>
</feature>
<evidence type="ECO:0000256" key="6">
    <source>
        <dbReference type="SAM" id="Coils"/>
    </source>
</evidence>
<comment type="subcellular location">
    <subcellularLocation>
        <location evidence="1">Golgi apparatus membrane</location>
        <topology evidence="1">Peripheral membrane protein</topology>
        <orientation evidence="1">Cytoplasmic side</orientation>
    </subcellularLocation>
</comment>
<comment type="similarity">
    <text evidence="2">Belongs to the GOLPH3/VPS74 family.</text>
</comment>
<dbReference type="GO" id="GO:0006890">
    <property type="term" value="P:retrograde vesicle-mediated transport, Golgi to endoplasmic reticulum"/>
    <property type="evidence" value="ECO:0007669"/>
    <property type="project" value="TreeGrafter"/>
</dbReference>
<evidence type="ECO:0000256" key="5">
    <source>
        <dbReference type="ARBA" id="ARBA00023136"/>
    </source>
</evidence>
<evidence type="ECO:0000256" key="7">
    <source>
        <dbReference type="SAM" id="MobiDB-lite"/>
    </source>
</evidence>
<feature type="transmembrane region" description="Helical" evidence="8">
    <location>
        <begin position="696"/>
        <end position="714"/>
    </location>
</feature>
<feature type="region of interest" description="Disordered" evidence="7">
    <location>
        <begin position="1"/>
        <end position="59"/>
    </location>
</feature>
<protein>
    <submittedName>
        <fullName evidence="9">Uncharacterized protein</fullName>
    </submittedName>
</protein>
<dbReference type="Pfam" id="PF05719">
    <property type="entry name" value="GPP34"/>
    <property type="match status" value="1"/>
</dbReference>
<dbReference type="GO" id="GO:0000139">
    <property type="term" value="C:Golgi membrane"/>
    <property type="evidence" value="ECO:0007669"/>
    <property type="project" value="UniProtKB-SubCell"/>
</dbReference>
<keyword evidence="5 8" id="KW-0472">Membrane</keyword>
<dbReference type="OrthoDB" id="2189106at2759"/>
<sequence>MSSSGLQRRRAAHATNHEDDDYTTSPNSALTSPSTAPGTPAIGSFGSDDRNGDSHRIAVDPKDLEDDEYKYMPKLTLMEEVLLLGLKDRQGYLSFWNDNISYTLRGCIIMELAFRDRIAMVKDPQRRQFALADRYIEVINEKLTGEVLLDEALKMMKASEKMSVASWIDLMSGETWNVMKIGYQLKQVRERLAKGLVDKGILRTEKRNFLLFDMATHPVSDTTVKEEIIKRVCTVLISRTNPANIDAQSSTPNFYFRTISMICASYAANVLENALAVLNHEMREKAYTKVDELLNDFSQWPLAGSGAKVEYSKSKETSLEVVAAVLNVFTKMDSIVRQRIGLATMTTLFDSYIEDTDLDESLEDENNRISLLDLIDTLSVSLDTVTDQLHQTPSKVVTKSNEWRHKTTEAWQTQRQTLEKRRQKLQRQLDAAITQLSHKVNSDSKLVQLRDKISFLTGVGNTCVTPLVAAHFPEWFPLYYTLQATYLIIVRFFVYKSKGWHYFVFDLCYYVNLLTIIFLYITPWSRTLFIVLYCLTHGPLTWAIVTWRNSLVFHSLDKVTSVFIHIMPPLVLYTIRWTWTPIVARDEQFPALEGLDRLETGYTMMVSIIFYCFWQGLYYVFIMKQRREKVESGSRATSYAWLLNSPGASKSVIAKAANVFGPRYKLYVFMGLQLAYTCLSILPCALYFRYFWLNTVFLWGVFGVSVWNGASYYIEVFSRRYVAELDKLKETAQKVEMQAEATSKEAEEKLKTS</sequence>
<dbReference type="GO" id="GO:0031985">
    <property type="term" value="C:Golgi cisterna"/>
    <property type="evidence" value="ECO:0007669"/>
    <property type="project" value="TreeGrafter"/>
</dbReference>
<feature type="transmembrane region" description="Helical" evidence="8">
    <location>
        <begin position="600"/>
        <end position="621"/>
    </location>
</feature>
<dbReference type="GO" id="GO:0048194">
    <property type="term" value="P:Golgi vesicle budding"/>
    <property type="evidence" value="ECO:0007669"/>
    <property type="project" value="TreeGrafter"/>
</dbReference>
<evidence type="ECO:0000256" key="1">
    <source>
        <dbReference type="ARBA" id="ARBA00004255"/>
    </source>
</evidence>
<comment type="caution">
    <text evidence="9">The sequence shown here is derived from an EMBL/GenBank/DDBJ whole genome shotgun (WGS) entry which is preliminary data.</text>
</comment>
<name>A0A261Y3H9_9FUNG</name>
<organism evidence="9 10">
    <name type="scientific">Bifiguratus adelaidae</name>
    <dbReference type="NCBI Taxonomy" id="1938954"/>
    <lineage>
        <taxon>Eukaryota</taxon>
        <taxon>Fungi</taxon>
        <taxon>Fungi incertae sedis</taxon>
        <taxon>Mucoromycota</taxon>
        <taxon>Mucoromycotina</taxon>
        <taxon>Endogonomycetes</taxon>
        <taxon>Endogonales</taxon>
        <taxon>Endogonales incertae sedis</taxon>
        <taxon>Bifiguratus</taxon>
    </lineage>
</organism>
<evidence type="ECO:0000256" key="4">
    <source>
        <dbReference type="ARBA" id="ARBA00023121"/>
    </source>
</evidence>
<dbReference type="GO" id="GO:0005829">
    <property type="term" value="C:cytosol"/>
    <property type="evidence" value="ECO:0007669"/>
    <property type="project" value="TreeGrafter"/>
</dbReference>
<dbReference type="AlphaFoldDB" id="A0A261Y3H9"/>
<evidence type="ECO:0000313" key="10">
    <source>
        <dbReference type="Proteomes" id="UP000242875"/>
    </source>
</evidence>
<keyword evidence="3" id="KW-0333">Golgi apparatus</keyword>
<feature type="coiled-coil region" evidence="6">
    <location>
        <begin position="408"/>
        <end position="435"/>
    </location>
</feature>